<protein>
    <submittedName>
        <fullName evidence="2">Unannotated protein</fullName>
    </submittedName>
</protein>
<dbReference type="EMBL" id="CAEZYR010000158">
    <property type="protein sequence ID" value="CAB4767770.1"/>
    <property type="molecule type" value="Genomic_DNA"/>
</dbReference>
<gene>
    <name evidence="1" type="ORF">UFOPK2754_02916</name>
    <name evidence="2" type="ORF">UFOPK3967_02498</name>
</gene>
<evidence type="ECO:0000313" key="1">
    <source>
        <dbReference type="EMBL" id="CAB4767770.1"/>
    </source>
</evidence>
<evidence type="ECO:0000313" key="2">
    <source>
        <dbReference type="EMBL" id="CAB5015980.1"/>
    </source>
</evidence>
<reference evidence="2" key="1">
    <citation type="submission" date="2020-05" db="EMBL/GenBank/DDBJ databases">
        <authorList>
            <person name="Chiriac C."/>
            <person name="Salcher M."/>
            <person name="Ghai R."/>
            <person name="Kavagutti S V."/>
        </authorList>
    </citation>
    <scope>NUCLEOTIDE SEQUENCE</scope>
</reference>
<name>A0A6J7QDY9_9ZZZZ</name>
<proteinExistence type="predicted"/>
<organism evidence="2">
    <name type="scientific">freshwater metagenome</name>
    <dbReference type="NCBI Taxonomy" id="449393"/>
    <lineage>
        <taxon>unclassified sequences</taxon>
        <taxon>metagenomes</taxon>
        <taxon>ecological metagenomes</taxon>
    </lineage>
</organism>
<dbReference type="EMBL" id="CAFBOS010000196">
    <property type="protein sequence ID" value="CAB5015980.1"/>
    <property type="molecule type" value="Genomic_DNA"/>
</dbReference>
<accession>A0A6J7QDY9</accession>
<sequence length="45" mass="4960">MVYTWAPVIVRLGSPMRMRSRPPPMSVIEYCADAPTADTFTTVSG</sequence>
<dbReference type="AlphaFoldDB" id="A0A6J7QDY9"/>